<dbReference type="PANTHER" id="PTHR38222:SF1">
    <property type="entry name" value="TFIIS N-TERMINAL DOMAIN-CONTAINING PROTEIN"/>
    <property type="match status" value="1"/>
</dbReference>
<sequence>MAKLREKDQAMFSNGSSLTNAESSQRVQAKQESSNGLVPAFSRFMRVNSPMVLYSEVSVSMLECLMVETWIGELAKLKEKVKVKSQKPLFSKAKEEAVEEKEGATKEARMVQRENMLSETTVCLLMDRSVIYQFLKDTLTN</sequence>
<dbReference type="Proteomes" id="UP000237347">
    <property type="component" value="Unassembled WGS sequence"/>
</dbReference>
<protein>
    <submittedName>
        <fullName evidence="2">Uncharacterized protein</fullName>
    </submittedName>
</protein>
<keyword evidence="3" id="KW-1185">Reference proteome</keyword>
<accession>A0AAW0J407</accession>
<comment type="caution">
    <text evidence="2">The sequence shown here is derived from an EMBL/GenBank/DDBJ whole genome shotgun (WGS) entry which is preliminary data.</text>
</comment>
<feature type="compositionally biased region" description="Polar residues" evidence="1">
    <location>
        <begin position="11"/>
        <end position="34"/>
    </location>
</feature>
<name>A0AAW0J407_QUESU</name>
<reference evidence="2 3" key="1">
    <citation type="journal article" date="2018" name="Sci. Data">
        <title>The draft genome sequence of cork oak.</title>
        <authorList>
            <person name="Ramos A.M."/>
            <person name="Usie A."/>
            <person name="Barbosa P."/>
            <person name="Barros P.M."/>
            <person name="Capote T."/>
            <person name="Chaves I."/>
            <person name="Simoes F."/>
            <person name="Abreu I."/>
            <person name="Carrasquinho I."/>
            <person name="Faro C."/>
            <person name="Guimaraes J.B."/>
            <person name="Mendonca D."/>
            <person name="Nobrega F."/>
            <person name="Rodrigues L."/>
            <person name="Saibo N.J.M."/>
            <person name="Varela M.C."/>
            <person name="Egas C."/>
            <person name="Matos J."/>
            <person name="Miguel C.M."/>
            <person name="Oliveira M.M."/>
            <person name="Ricardo C.P."/>
            <person name="Goncalves S."/>
        </authorList>
    </citation>
    <scope>NUCLEOTIDE SEQUENCE [LARGE SCALE GENOMIC DNA]</scope>
    <source>
        <strain evidence="3">cv. HL8</strain>
    </source>
</reference>
<evidence type="ECO:0000313" key="3">
    <source>
        <dbReference type="Proteomes" id="UP000237347"/>
    </source>
</evidence>
<dbReference type="AlphaFoldDB" id="A0AAW0J407"/>
<dbReference type="EMBL" id="PKMF04000703">
    <property type="protein sequence ID" value="KAK7821350.1"/>
    <property type="molecule type" value="Genomic_DNA"/>
</dbReference>
<evidence type="ECO:0000256" key="1">
    <source>
        <dbReference type="SAM" id="MobiDB-lite"/>
    </source>
</evidence>
<evidence type="ECO:0000313" key="2">
    <source>
        <dbReference type="EMBL" id="KAK7821350.1"/>
    </source>
</evidence>
<proteinExistence type="predicted"/>
<dbReference type="PANTHER" id="PTHR38222">
    <property type="entry name" value="TFIIS N-TERMINAL DOMAIN-CONTAINING PROTEIN"/>
    <property type="match status" value="1"/>
</dbReference>
<gene>
    <name evidence="2" type="ORF">CFP56_037782</name>
</gene>
<feature type="region of interest" description="Disordered" evidence="1">
    <location>
        <begin position="1"/>
        <end position="34"/>
    </location>
</feature>
<organism evidence="2 3">
    <name type="scientific">Quercus suber</name>
    <name type="common">Cork oak</name>
    <dbReference type="NCBI Taxonomy" id="58331"/>
    <lineage>
        <taxon>Eukaryota</taxon>
        <taxon>Viridiplantae</taxon>
        <taxon>Streptophyta</taxon>
        <taxon>Embryophyta</taxon>
        <taxon>Tracheophyta</taxon>
        <taxon>Spermatophyta</taxon>
        <taxon>Magnoliopsida</taxon>
        <taxon>eudicotyledons</taxon>
        <taxon>Gunneridae</taxon>
        <taxon>Pentapetalae</taxon>
        <taxon>rosids</taxon>
        <taxon>fabids</taxon>
        <taxon>Fagales</taxon>
        <taxon>Fagaceae</taxon>
        <taxon>Quercus</taxon>
    </lineage>
</organism>